<reference evidence="4" key="2">
    <citation type="submission" date="2025-04" db="UniProtKB">
        <authorList>
            <consortium name="RefSeq"/>
        </authorList>
    </citation>
    <scope>IDENTIFICATION</scope>
</reference>
<evidence type="ECO:0000313" key="2">
    <source>
        <dbReference type="Proteomes" id="UP000076420"/>
    </source>
</evidence>
<dbReference type="EnsemblMetazoa" id="BGLB021071-RA">
    <property type="protein sequence ID" value="BGLB021071-PA"/>
    <property type="gene ID" value="BGLB021071"/>
</dbReference>
<dbReference type="GeneID" id="106055681"/>
<evidence type="ECO:0000313" key="3">
    <source>
        <dbReference type="Proteomes" id="UP001165740"/>
    </source>
</evidence>
<evidence type="ECO:0000313" key="1">
    <source>
        <dbReference type="EnsemblMetazoa" id="BGLB021071-PA"/>
    </source>
</evidence>
<keyword evidence="3" id="KW-1185">Reference proteome</keyword>
<dbReference type="VEuPathDB" id="VectorBase:BGLB021071"/>
<dbReference type="OMA" id="TQYLVEN"/>
<dbReference type="KEGG" id="bgt:106055681"/>
<dbReference type="AlphaFoldDB" id="A0A2C9KLK7"/>
<name>A0A2C9KLK7_BIOGL</name>
<dbReference type="RefSeq" id="XP_013067514.1">
    <property type="nucleotide sequence ID" value="XM_013212060.2"/>
</dbReference>
<dbReference type="VEuPathDB" id="VectorBase:BGLAX_050544"/>
<gene>
    <name evidence="1" type="primary">106055681</name>
    <name evidence="4" type="synonym">LOC106055681</name>
</gene>
<evidence type="ECO:0000313" key="4">
    <source>
        <dbReference type="RefSeq" id="XP_013067514.1"/>
    </source>
</evidence>
<dbReference type="Proteomes" id="UP000076420">
    <property type="component" value="Unassembled WGS sequence"/>
</dbReference>
<organism evidence="1 2">
    <name type="scientific">Biomphalaria glabrata</name>
    <name type="common">Bloodfluke planorb</name>
    <name type="synonym">Freshwater snail</name>
    <dbReference type="NCBI Taxonomy" id="6526"/>
    <lineage>
        <taxon>Eukaryota</taxon>
        <taxon>Metazoa</taxon>
        <taxon>Spiralia</taxon>
        <taxon>Lophotrochozoa</taxon>
        <taxon>Mollusca</taxon>
        <taxon>Gastropoda</taxon>
        <taxon>Heterobranchia</taxon>
        <taxon>Euthyneura</taxon>
        <taxon>Panpulmonata</taxon>
        <taxon>Hygrophila</taxon>
        <taxon>Lymnaeoidea</taxon>
        <taxon>Planorbidae</taxon>
        <taxon>Biomphalaria</taxon>
    </lineage>
</organism>
<proteinExistence type="predicted"/>
<accession>A0A2C9KLK7</accession>
<protein>
    <submittedName>
        <fullName evidence="4">Uncharacterized protein LOC106055681</fullName>
    </submittedName>
</protein>
<reference evidence="1" key="1">
    <citation type="submission" date="2020-05" db="UniProtKB">
        <authorList>
            <consortium name="EnsemblMetazoa"/>
        </authorList>
    </citation>
    <scope>IDENTIFICATION</scope>
    <source>
        <strain evidence="1">BB02</strain>
    </source>
</reference>
<dbReference type="Proteomes" id="UP001165740">
    <property type="component" value="Chromosome 15"/>
</dbReference>
<sequence length="151" mass="16997">MNASKVTNMSPNTYRRLLAAHGRSSSVGVFDCSTQIDPKKILKILDSVQESSKETGDSETSKKKLDSEHIVTQYLVENIKPPNDAVINPPLSKAPKFKPQPITSSYSFYERPFKVNGKEAWEFAMRDLGSIDTLLNRYGYVNPHLRGNLHK</sequence>
<dbReference type="OrthoDB" id="6156038at2759"/>